<proteinExistence type="inferred from homology"/>
<evidence type="ECO:0000256" key="3">
    <source>
        <dbReference type="ARBA" id="ARBA00061201"/>
    </source>
</evidence>
<dbReference type="AlphaFoldDB" id="A0A1L0BEW2"/>
<dbReference type="OrthoDB" id="10248897at2759"/>
<gene>
    <name evidence="6" type="ORF">SAMEA4029010_CIC11G00000002046</name>
</gene>
<evidence type="ECO:0000313" key="6">
    <source>
        <dbReference type="EMBL" id="SGZ49969.1"/>
    </source>
</evidence>
<evidence type="ECO:0000313" key="7">
    <source>
        <dbReference type="Proteomes" id="UP000182334"/>
    </source>
</evidence>
<dbReference type="InterPro" id="IPR021148">
    <property type="entry name" value="Polysacc_synth_dom"/>
</dbReference>
<feature type="domain" description="Polysaccharide biosynthesis" evidence="5">
    <location>
        <begin position="16"/>
        <end position="143"/>
    </location>
</feature>
<dbReference type="STRING" id="45354.A0A1L0BEW2"/>
<dbReference type="Pfam" id="PF04669">
    <property type="entry name" value="PBDC1"/>
    <property type="match status" value="1"/>
</dbReference>
<dbReference type="Gene3D" id="1.10.3560.10">
    <property type="entry name" value="yst0336 like domain"/>
    <property type="match status" value="1"/>
</dbReference>
<comment type="subcellular location">
    <subcellularLocation>
        <location evidence="1">Cytoplasm</location>
    </subcellularLocation>
</comment>
<accession>A0A1L0BEW2</accession>
<dbReference type="PANTHER" id="PTHR13410">
    <property type="entry name" value="PROTEIN PBDC1"/>
    <property type="match status" value="1"/>
</dbReference>
<evidence type="ECO:0000256" key="2">
    <source>
        <dbReference type="ARBA" id="ARBA00022490"/>
    </source>
</evidence>
<dbReference type="FunFam" id="1.10.3560.10:FF:000001">
    <property type="entry name" value="Protein PBDC1 homolog"/>
    <property type="match status" value="1"/>
</dbReference>
<sequence>MATKFDAEKAENLEDIEKQFAVKAVKQAETYWTLISTVRASTFKLTKHDDDIFETLLEDFPEFKEPKNVAEISEEEMKSPKGKTRWREFCEKFKEIDDYNFGTLLRIKADEEYSQDNTIFAVRIQFYAIEIARNRYGLNDWVSSQ</sequence>
<organism evidence="6 7">
    <name type="scientific">Sungouiella intermedia</name>
    <dbReference type="NCBI Taxonomy" id="45354"/>
    <lineage>
        <taxon>Eukaryota</taxon>
        <taxon>Fungi</taxon>
        <taxon>Dikarya</taxon>
        <taxon>Ascomycota</taxon>
        <taxon>Saccharomycotina</taxon>
        <taxon>Pichiomycetes</taxon>
        <taxon>Metschnikowiaceae</taxon>
        <taxon>Sungouiella</taxon>
    </lineage>
</organism>
<evidence type="ECO:0000259" key="5">
    <source>
        <dbReference type="Pfam" id="PF04669"/>
    </source>
</evidence>
<dbReference type="Proteomes" id="UP000182334">
    <property type="component" value="Chromosome II"/>
</dbReference>
<evidence type="ECO:0000256" key="4">
    <source>
        <dbReference type="ARBA" id="ARBA00069779"/>
    </source>
</evidence>
<keyword evidence="2" id="KW-0963">Cytoplasm</keyword>
<keyword evidence="7" id="KW-1185">Reference proteome</keyword>
<name>A0A1L0BEW2_9ASCO</name>
<protein>
    <recommendedName>
        <fullName evidence="4">Protein PBDC1 homolog</fullName>
    </recommendedName>
</protein>
<evidence type="ECO:0000256" key="1">
    <source>
        <dbReference type="ARBA" id="ARBA00004496"/>
    </source>
</evidence>
<dbReference type="GO" id="GO:0005737">
    <property type="term" value="C:cytoplasm"/>
    <property type="evidence" value="ECO:0007669"/>
    <property type="project" value="UniProtKB-SubCell"/>
</dbReference>
<dbReference type="InterPro" id="IPR008476">
    <property type="entry name" value="PBDC1_metazoa/fungi"/>
</dbReference>
<dbReference type="PANTHER" id="PTHR13410:SF9">
    <property type="entry name" value="PROTEIN PBDC1"/>
    <property type="match status" value="1"/>
</dbReference>
<dbReference type="InterPro" id="IPR023139">
    <property type="entry name" value="PBDC1-like_dom_sf"/>
</dbReference>
<comment type="similarity">
    <text evidence="3">Belongs to the PBDC1 family.</text>
</comment>
<dbReference type="EMBL" id="LT635757">
    <property type="protein sequence ID" value="SGZ49969.1"/>
    <property type="molecule type" value="Genomic_DNA"/>
</dbReference>
<reference evidence="6 7" key="1">
    <citation type="submission" date="2016-10" db="EMBL/GenBank/DDBJ databases">
        <authorList>
            <person name="de Groot N.N."/>
        </authorList>
    </citation>
    <scope>NUCLEOTIDE SEQUENCE [LARGE SCALE GENOMIC DNA]</scope>
    <source>
        <strain evidence="6 7">CBS 141442</strain>
    </source>
</reference>